<comment type="subcellular location">
    <subcellularLocation>
        <location evidence="1">Membrane</location>
        <topology evidence="1">Multi-pass membrane protein</topology>
    </subcellularLocation>
</comment>
<dbReference type="GO" id="GO:1990904">
    <property type="term" value="C:ribonucleoprotein complex"/>
    <property type="evidence" value="ECO:0007669"/>
    <property type="project" value="UniProtKB-KW"/>
</dbReference>
<dbReference type="Pfam" id="PF00411">
    <property type="entry name" value="Ribosomal_S11"/>
    <property type="match status" value="1"/>
</dbReference>
<dbReference type="GO" id="GO:0005886">
    <property type="term" value="C:plasma membrane"/>
    <property type="evidence" value="ECO:0000318"/>
    <property type="project" value="GO_Central"/>
</dbReference>
<dbReference type="InterPro" id="IPR001971">
    <property type="entry name" value="Ribosomal_uS11"/>
</dbReference>
<dbReference type="Gramene" id="EOY27724">
    <property type="protein sequence ID" value="EOY27724"/>
    <property type="gene ID" value="TCM_029500"/>
</dbReference>
<reference evidence="12 13" key="1">
    <citation type="journal article" date="2013" name="Genome Biol.">
        <title>The genome sequence of the most widely cultivated cacao type and its use to identify candidate genes regulating pod color.</title>
        <authorList>
            <person name="Motamayor J.C."/>
            <person name="Mockaitis K."/>
            <person name="Schmutz J."/>
            <person name="Haiminen N."/>
            <person name="Iii D.L."/>
            <person name="Cornejo O."/>
            <person name="Findley S.D."/>
            <person name="Zheng P."/>
            <person name="Utro F."/>
            <person name="Royaert S."/>
            <person name="Saski C."/>
            <person name="Jenkins J."/>
            <person name="Podicheti R."/>
            <person name="Zhao M."/>
            <person name="Scheffler B.E."/>
            <person name="Stack J.C."/>
            <person name="Feltus F.A."/>
            <person name="Mustiga G.M."/>
            <person name="Amores F."/>
            <person name="Phillips W."/>
            <person name="Marelli J.P."/>
            <person name="May G.D."/>
            <person name="Shapiro H."/>
            <person name="Ma J."/>
            <person name="Bustamante C.D."/>
            <person name="Schnell R.J."/>
            <person name="Main D."/>
            <person name="Gilbert D."/>
            <person name="Parida L."/>
            <person name="Kuhn D.N."/>
        </authorList>
    </citation>
    <scope>NUCLEOTIDE SEQUENCE [LARGE SCALE GENOMIC DNA]</scope>
    <source>
        <strain evidence="13">cv. Matina 1-6</strain>
    </source>
</reference>
<dbReference type="Proteomes" id="UP000026915">
    <property type="component" value="Chromosome 6"/>
</dbReference>
<proteinExistence type="inferred from homology"/>
<dbReference type="GO" id="GO:0005840">
    <property type="term" value="C:ribosome"/>
    <property type="evidence" value="ECO:0007669"/>
    <property type="project" value="UniProtKB-KW"/>
</dbReference>
<keyword evidence="6" id="KW-0689">Ribosomal protein</keyword>
<dbReference type="GO" id="GO:0071555">
    <property type="term" value="P:cell wall organization"/>
    <property type="evidence" value="ECO:0000318"/>
    <property type="project" value="GO_Central"/>
</dbReference>
<feature type="transmembrane region" description="Helical" evidence="11">
    <location>
        <begin position="369"/>
        <end position="389"/>
    </location>
</feature>
<evidence type="ECO:0000256" key="9">
    <source>
        <dbReference type="ARBA" id="ARBA00023274"/>
    </source>
</evidence>
<feature type="transmembrane region" description="Helical" evidence="11">
    <location>
        <begin position="300"/>
        <end position="318"/>
    </location>
</feature>
<evidence type="ECO:0000256" key="10">
    <source>
        <dbReference type="SAM" id="MobiDB-lite"/>
    </source>
</evidence>
<keyword evidence="7 11" id="KW-1133">Transmembrane helix</keyword>
<evidence type="ECO:0000256" key="1">
    <source>
        <dbReference type="ARBA" id="ARBA00004141"/>
    </source>
</evidence>
<dbReference type="FunCoup" id="A0A061GKY0">
    <property type="interactions" value="20"/>
</dbReference>
<dbReference type="HOGENOM" id="CLU_025362_0_0_1"/>
<dbReference type="PANTHER" id="PTHR22926">
    <property type="entry name" value="PHOSPHO-N-ACETYLMURAMOYL-PENTAPEPTIDE-TRANSFERASE"/>
    <property type="match status" value="1"/>
</dbReference>
<organism evidence="12 13">
    <name type="scientific">Theobroma cacao</name>
    <name type="common">Cacao</name>
    <name type="synonym">Cocoa</name>
    <dbReference type="NCBI Taxonomy" id="3641"/>
    <lineage>
        <taxon>Eukaryota</taxon>
        <taxon>Viridiplantae</taxon>
        <taxon>Streptophyta</taxon>
        <taxon>Embryophyta</taxon>
        <taxon>Tracheophyta</taxon>
        <taxon>Spermatophyta</taxon>
        <taxon>Magnoliopsida</taxon>
        <taxon>eudicotyledons</taxon>
        <taxon>Gunneridae</taxon>
        <taxon>Pentapetalae</taxon>
        <taxon>rosids</taxon>
        <taxon>malvids</taxon>
        <taxon>Malvales</taxon>
        <taxon>Malvaceae</taxon>
        <taxon>Byttnerioideae</taxon>
        <taxon>Theobroma</taxon>
    </lineage>
</organism>
<dbReference type="Pfam" id="PF00953">
    <property type="entry name" value="Glycos_transf_4"/>
    <property type="match status" value="1"/>
</dbReference>
<feature type="transmembrane region" description="Helical" evidence="11">
    <location>
        <begin position="158"/>
        <end position="179"/>
    </location>
</feature>
<dbReference type="InParanoid" id="A0A061GKY0"/>
<dbReference type="Gene3D" id="3.30.420.80">
    <property type="entry name" value="Ribosomal protein S11"/>
    <property type="match status" value="1"/>
</dbReference>
<dbReference type="GO" id="GO:0016780">
    <property type="term" value="F:phosphotransferase activity, for other substituted phosphate groups"/>
    <property type="evidence" value="ECO:0000318"/>
    <property type="project" value="GO_Central"/>
</dbReference>
<name>A0A061GKY0_THECC</name>
<dbReference type="OMA" id="HDKCSAT"/>
<dbReference type="SUPFAM" id="SSF53137">
    <property type="entry name" value="Translational machinery components"/>
    <property type="match status" value="1"/>
</dbReference>
<keyword evidence="9" id="KW-0687">Ribonucleoprotein</keyword>
<dbReference type="AlphaFoldDB" id="A0A061GKY0"/>
<dbReference type="PROSITE" id="PS01348">
    <property type="entry name" value="MRAY_2"/>
    <property type="match status" value="1"/>
</dbReference>
<dbReference type="eggNOG" id="KOG0407">
    <property type="taxonomic scope" value="Eukaryota"/>
</dbReference>
<evidence type="ECO:0000313" key="13">
    <source>
        <dbReference type="Proteomes" id="UP000026915"/>
    </source>
</evidence>
<evidence type="ECO:0000256" key="5">
    <source>
        <dbReference type="ARBA" id="ARBA00022692"/>
    </source>
</evidence>
<keyword evidence="5 11" id="KW-0812">Transmembrane</keyword>
<feature type="transmembrane region" description="Helical" evidence="11">
    <location>
        <begin position="424"/>
        <end position="444"/>
    </location>
</feature>
<accession>A0A061GKY0</accession>
<dbReference type="InterPro" id="IPR036967">
    <property type="entry name" value="Ribosomal_uS11_sf"/>
</dbReference>
<dbReference type="InterPro" id="IPR000715">
    <property type="entry name" value="Glycosyl_transferase_4"/>
</dbReference>
<evidence type="ECO:0000256" key="2">
    <source>
        <dbReference type="ARBA" id="ARBA00005583"/>
    </source>
</evidence>
<dbReference type="InterPro" id="IPR018480">
    <property type="entry name" value="PNAcMuramoyl-5peptid_Trfase_CS"/>
</dbReference>
<evidence type="ECO:0000256" key="3">
    <source>
        <dbReference type="ARBA" id="ARBA00006194"/>
    </source>
</evidence>
<feature type="transmembrane region" description="Helical" evidence="11">
    <location>
        <begin position="266"/>
        <end position="288"/>
    </location>
</feature>
<dbReference type="HAMAP" id="MF_00038">
    <property type="entry name" value="MraY"/>
    <property type="match status" value="1"/>
</dbReference>
<dbReference type="STRING" id="3641.A0A061GKY0"/>
<dbReference type="PROSITE" id="PS01347">
    <property type="entry name" value="MRAY_1"/>
    <property type="match status" value="1"/>
</dbReference>
<feature type="transmembrane region" description="Helical" evidence="11">
    <location>
        <begin position="338"/>
        <end position="357"/>
    </location>
</feature>
<sequence>MRFHSLSLNLQYFSSSGLLPSPKRHSFVPVLSRLGFLSSSRLRGAAASSFYSPLKLQLKRSENVRKRRRRSRHDVVQVNATDDDSAGISSFDDWVVDDSVAAYMFSSSSDGEDSDGEILLNPLTEVDLPPVRVSTDDAITMTTHRLALIGRGQRRHRIYLGLLINLALVIFLTMVLLFVDWCGWKIVRLPLAPFYLTSPFFISLILAACAGYVCVPLLKGLKFLQIIRKEGPARHSRKKRTPTMGGLFFIPAGISVAKFVTGFSSIEVSAATAATLAFAAIGLLDDVLSFIKQQNSGLSPWLRLFLEATVGIWFSFWLDAASLSSPYGMKMLVPLPPPMGIIYLGKYYLLLTSFCFVSMGNGVNLTDGLDGLAGGTAALAFIGMSIAVLPVCPELAIFGASMAGACVGFLLHNRYKASVFMGDTGSLALGGALAAMAACTGMFFPLFISSGFFVLEASSVILQVLYFKTTKHLRGSGRRLFRMAPFHHHLELLGLKEPMIVAVAYISRRKTREPKEENLTLGPAVREGEHVFGVAHIFASFNDTFIHVTDLSGRETMVRITGGMKVKADRDESSPYAAMLAAQDVSQRCKELGITALHIKLRATGGNKTKTPGPGAQSALRALARCGMKIGRIEDATPIPTDGTRRKGGRRGRRL</sequence>
<keyword evidence="13" id="KW-1185">Reference proteome</keyword>
<evidence type="ECO:0000256" key="7">
    <source>
        <dbReference type="ARBA" id="ARBA00022989"/>
    </source>
</evidence>
<dbReference type="GO" id="GO:0008963">
    <property type="term" value="F:phospho-N-acetylmuramoyl-pentapeptide-transferase activity"/>
    <property type="evidence" value="ECO:0007669"/>
    <property type="project" value="InterPro"/>
</dbReference>
<dbReference type="NCBIfam" id="TIGR00445">
    <property type="entry name" value="mraY"/>
    <property type="match status" value="1"/>
</dbReference>
<feature type="transmembrane region" description="Helical" evidence="11">
    <location>
        <begin position="395"/>
        <end position="412"/>
    </location>
</feature>
<feature type="transmembrane region" description="Helical" evidence="11">
    <location>
        <begin position="242"/>
        <end position="260"/>
    </location>
</feature>
<dbReference type="FunFam" id="3.30.420.80:FF:000002">
    <property type="entry name" value="40S ribosomal protein S14"/>
    <property type="match status" value="1"/>
</dbReference>
<evidence type="ECO:0000313" key="12">
    <source>
        <dbReference type="EMBL" id="EOY27724.1"/>
    </source>
</evidence>
<gene>
    <name evidence="12" type="ORF">TCM_029500</name>
</gene>
<dbReference type="HAMAP" id="MF_01310">
    <property type="entry name" value="Ribosomal_uS11"/>
    <property type="match status" value="1"/>
</dbReference>
<feature type="region of interest" description="Disordered" evidence="10">
    <location>
        <begin position="634"/>
        <end position="655"/>
    </location>
</feature>
<protein>
    <submittedName>
        <fullName evidence="12">Phospho-N-acetylmuramoyl-pentapeptide-transferase</fullName>
    </submittedName>
</protein>
<dbReference type="GO" id="GO:0003735">
    <property type="term" value="F:structural constituent of ribosome"/>
    <property type="evidence" value="ECO:0007669"/>
    <property type="project" value="InterPro"/>
</dbReference>
<keyword evidence="8 11" id="KW-0472">Membrane</keyword>
<evidence type="ECO:0000256" key="6">
    <source>
        <dbReference type="ARBA" id="ARBA00022980"/>
    </source>
</evidence>
<dbReference type="NCBIfam" id="NF007176">
    <property type="entry name" value="PRK09607.1"/>
    <property type="match status" value="1"/>
</dbReference>
<dbReference type="EMBL" id="CM001884">
    <property type="protein sequence ID" value="EOY27724.1"/>
    <property type="molecule type" value="Genomic_DNA"/>
</dbReference>
<feature type="transmembrane region" description="Helical" evidence="11">
    <location>
        <begin position="199"/>
        <end position="221"/>
    </location>
</feature>
<keyword evidence="4" id="KW-0808">Transferase</keyword>
<dbReference type="GO" id="GO:0044038">
    <property type="term" value="P:cell wall macromolecule biosynthetic process"/>
    <property type="evidence" value="ECO:0000318"/>
    <property type="project" value="GO_Central"/>
</dbReference>
<dbReference type="GO" id="GO:0006412">
    <property type="term" value="P:translation"/>
    <property type="evidence" value="ECO:0007669"/>
    <property type="project" value="InterPro"/>
</dbReference>
<comment type="similarity">
    <text evidence="3">Belongs to the universal ribosomal protein uS11 family.</text>
</comment>
<dbReference type="InterPro" id="IPR003524">
    <property type="entry name" value="PNAcMuramoyl-5peptid_Trfase"/>
</dbReference>
<evidence type="ECO:0000256" key="11">
    <source>
        <dbReference type="SAM" id="Phobius"/>
    </source>
</evidence>
<evidence type="ECO:0000256" key="4">
    <source>
        <dbReference type="ARBA" id="ARBA00022679"/>
    </source>
</evidence>
<comment type="similarity">
    <text evidence="2">Belongs to the glycosyltransferase 4 family. MraY subfamily.</text>
</comment>
<dbReference type="PANTHER" id="PTHR22926:SF5">
    <property type="entry name" value="PHOSPHO-N-ACETYLMURAMOYL-PENTAPEPTIDE-TRANSFERASE HOMOLOG"/>
    <property type="match status" value="1"/>
</dbReference>
<evidence type="ECO:0000256" key="8">
    <source>
        <dbReference type="ARBA" id="ARBA00023136"/>
    </source>
</evidence>
<dbReference type="CDD" id="cd06852">
    <property type="entry name" value="GT_MraY"/>
    <property type="match status" value="1"/>
</dbReference>
<feature type="compositionally biased region" description="Basic residues" evidence="10">
    <location>
        <begin position="646"/>
        <end position="655"/>
    </location>
</feature>